<protein>
    <submittedName>
        <fullName evidence="1">Uncharacterized protein</fullName>
    </submittedName>
</protein>
<organism evidence="1 2">
    <name type="scientific">Sphaerodactylus townsendi</name>
    <dbReference type="NCBI Taxonomy" id="933632"/>
    <lineage>
        <taxon>Eukaryota</taxon>
        <taxon>Metazoa</taxon>
        <taxon>Chordata</taxon>
        <taxon>Craniata</taxon>
        <taxon>Vertebrata</taxon>
        <taxon>Euteleostomi</taxon>
        <taxon>Lepidosauria</taxon>
        <taxon>Squamata</taxon>
        <taxon>Bifurcata</taxon>
        <taxon>Gekkota</taxon>
        <taxon>Sphaerodactylidae</taxon>
        <taxon>Sphaerodactylus</taxon>
    </lineage>
</organism>
<accession>A0ACB8FNA2</accession>
<reference evidence="1" key="1">
    <citation type="submission" date="2021-08" db="EMBL/GenBank/DDBJ databases">
        <title>The first chromosome-level gecko genome reveals the dynamic sex chromosomes of Neotropical dwarf geckos (Sphaerodactylidae: Sphaerodactylus).</title>
        <authorList>
            <person name="Pinto B.J."/>
            <person name="Keating S.E."/>
            <person name="Gamble T."/>
        </authorList>
    </citation>
    <scope>NUCLEOTIDE SEQUENCE</scope>
    <source>
        <strain evidence="1">TG3544</strain>
    </source>
</reference>
<proteinExistence type="predicted"/>
<dbReference type="Proteomes" id="UP000827872">
    <property type="component" value="Linkage Group LG06"/>
</dbReference>
<dbReference type="EMBL" id="CM037619">
    <property type="protein sequence ID" value="KAH8006636.1"/>
    <property type="molecule type" value="Genomic_DNA"/>
</dbReference>
<sequence length="143" mass="15804">MFSSFLSAAVALGYLEALEKRDATEVVLVLSSIAFSRGFLMRNLRGSFMAFGDGVGVVELTAVISCGCCFSSQSRKMERGELIVLKVEIAFTGRHVDSDCTYHEPCLIPEPRLWPYCLNQRILIGASVLKSSSLFFFTPNYSL</sequence>
<keyword evidence="2" id="KW-1185">Reference proteome</keyword>
<comment type="caution">
    <text evidence="1">The sequence shown here is derived from an EMBL/GenBank/DDBJ whole genome shotgun (WGS) entry which is preliminary data.</text>
</comment>
<name>A0ACB8FNA2_9SAUR</name>
<gene>
    <name evidence="1" type="ORF">K3G42_010142</name>
</gene>
<evidence type="ECO:0000313" key="2">
    <source>
        <dbReference type="Proteomes" id="UP000827872"/>
    </source>
</evidence>
<evidence type="ECO:0000313" key="1">
    <source>
        <dbReference type="EMBL" id="KAH8006636.1"/>
    </source>
</evidence>